<dbReference type="InterPro" id="IPR002645">
    <property type="entry name" value="STAS_dom"/>
</dbReference>
<dbReference type="EMBL" id="CADCVC010000156">
    <property type="protein sequence ID" value="CAA9446786.1"/>
    <property type="molecule type" value="Genomic_DNA"/>
</dbReference>
<organism evidence="2">
    <name type="scientific">uncultured Rubrobacteraceae bacterium</name>
    <dbReference type="NCBI Taxonomy" id="349277"/>
    <lineage>
        <taxon>Bacteria</taxon>
        <taxon>Bacillati</taxon>
        <taxon>Actinomycetota</taxon>
        <taxon>Rubrobacteria</taxon>
        <taxon>Rubrobacterales</taxon>
        <taxon>Rubrobacteraceae</taxon>
        <taxon>environmental samples</taxon>
    </lineage>
</organism>
<protein>
    <recommendedName>
        <fullName evidence="1">STAS domain-containing protein</fullName>
    </recommendedName>
</protein>
<evidence type="ECO:0000259" key="1">
    <source>
        <dbReference type="PROSITE" id="PS50801"/>
    </source>
</evidence>
<feature type="domain" description="STAS" evidence="1">
    <location>
        <begin position="17"/>
        <end position="96"/>
    </location>
</feature>
<evidence type="ECO:0000313" key="2">
    <source>
        <dbReference type="EMBL" id="CAA9446786.1"/>
    </source>
</evidence>
<accession>A0A6J4QJQ0</accession>
<dbReference type="PROSITE" id="PS50801">
    <property type="entry name" value="STAS"/>
    <property type="match status" value="1"/>
</dbReference>
<dbReference type="AlphaFoldDB" id="A0A6J4QJQ0"/>
<gene>
    <name evidence="2" type="ORF">AVDCRST_MAG80-1855</name>
</gene>
<proteinExistence type="predicted"/>
<sequence length="123" mass="14332">MYVMHVIEVREWGEEGVLVELRGEFDRHNLQDLRQVRDSVVALRRPTMVDLSEVTFLDVEATRELTIRSRLYAHHLTFRNPSPQVRASVTACGFDEWFDFRSDSEDPTCRRAYVQKSGGRMAS</sequence>
<dbReference type="InterPro" id="IPR036513">
    <property type="entry name" value="STAS_dom_sf"/>
</dbReference>
<dbReference type="CDD" id="cd07043">
    <property type="entry name" value="STAS_anti-anti-sigma_factors"/>
    <property type="match status" value="1"/>
</dbReference>
<dbReference type="Pfam" id="PF13466">
    <property type="entry name" value="STAS_2"/>
    <property type="match status" value="1"/>
</dbReference>
<dbReference type="SUPFAM" id="SSF52091">
    <property type="entry name" value="SpoIIaa-like"/>
    <property type="match status" value="1"/>
</dbReference>
<dbReference type="Gene3D" id="3.30.750.24">
    <property type="entry name" value="STAS domain"/>
    <property type="match status" value="1"/>
</dbReference>
<reference evidence="2" key="1">
    <citation type="submission" date="2020-02" db="EMBL/GenBank/DDBJ databases">
        <authorList>
            <person name="Meier V. D."/>
        </authorList>
    </citation>
    <scope>NUCLEOTIDE SEQUENCE</scope>
    <source>
        <strain evidence="2">AVDCRST_MAG80</strain>
    </source>
</reference>
<name>A0A6J4QJQ0_9ACTN</name>
<dbReference type="InterPro" id="IPR058548">
    <property type="entry name" value="MlaB-like_STAS"/>
</dbReference>